<dbReference type="KEGG" id="vg:24171272"/>
<dbReference type="OrthoDB" id="3030at1198136"/>
<gene>
    <name evidence="1" type="ORF">Syn7803US103_94</name>
</gene>
<dbReference type="GeneID" id="24171272"/>
<sequence>MKKLNFIEQKEFETEWVSKVPSNMIADEEFIRPQYKPQHPLELETKKFIKDKEEIQKGSIIMGLCEEDLRSIELFPHETTYHNCFNFYSISVVKMNRDVFDTLKSGLKRYIEFSEQELHDGINYQGEVRQYSKDYISSMNEKGEIIFNKGKVPMNSKKIQNALKFMSKMAILVIEREFELRFKNFKNCHDVESESWIYQLPEAREYKKNPETPTPFLDILSMTRGMRKEILVSKILKKHSKYVRDYASLLGKYHAIKSQFKLVDNMWDMNILYEDYLNIGMPLVQAQKLGRMDNFGNRLNGILAYGTFGF</sequence>
<dbReference type="RefSeq" id="YP_009134076.1">
    <property type="nucleotide sequence ID" value="NC_026926.1"/>
</dbReference>
<reference evidence="1 2" key="1">
    <citation type="submission" date="2013-12" db="EMBL/GenBank/DDBJ databases">
        <title>Ecological redundancy of diverse viral populations within a natural community.</title>
        <authorList>
            <person name="Gregory A.C."/>
            <person name="LaButti K."/>
            <person name="Copeland A."/>
            <person name="Woyke T."/>
            <person name="Sullivan M.B."/>
        </authorList>
    </citation>
    <scope>NUCLEOTIDE SEQUENCE [LARGE SCALE GENOMIC DNA]</scope>
    <source>
        <strain evidence="1">Syn7803US103</strain>
    </source>
</reference>
<accession>A0A0E3FCS0</accession>
<evidence type="ECO:0000313" key="1">
    <source>
        <dbReference type="EMBL" id="AIX23989.1"/>
    </source>
</evidence>
<organism evidence="1 2">
    <name type="scientific">Synechococcus phage ACG-2014j</name>
    <dbReference type="NCBI Taxonomy" id="1493514"/>
    <lineage>
        <taxon>Viruses</taxon>
        <taxon>Duplodnaviria</taxon>
        <taxon>Heunggongvirae</taxon>
        <taxon>Uroviricota</taxon>
        <taxon>Caudoviricetes</taxon>
        <taxon>Pantevenvirales</taxon>
        <taxon>Kyanoviridae</taxon>
        <taxon>Potamoivirus</taxon>
        <taxon>Potamoivirus tusconj</taxon>
    </lineage>
</organism>
<evidence type="ECO:0000313" key="2">
    <source>
        <dbReference type="Proteomes" id="UP000033008"/>
    </source>
</evidence>
<dbReference type="Proteomes" id="UP000033008">
    <property type="component" value="Segment"/>
</dbReference>
<name>A0A0E3FCS0_9CAUD</name>
<proteinExistence type="predicted"/>
<protein>
    <submittedName>
        <fullName evidence="1">Uncharacterized protein</fullName>
    </submittedName>
</protein>
<dbReference type="EMBL" id="KJ019069">
    <property type="protein sequence ID" value="AIX23989.1"/>
    <property type="molecule type" value="Genomic_DNA"/>
</dbReference>